<keyword evidence="3" id="KW-1185">Reference proteome</keyword>
<dbReference type="eggNOG" id="COG5439">
    <property type="taxonomic scope" value="Bacteria"/>
</dbReference>
<dbReference type="KEGG" id="mic:Mic7113_2132"/>
<dbReference type="EMBL" id="CP003630">
    <property type="protein sequence ID" value="AFZ17948.1"/>
    <property type="molecule type" value="Genomic_DNA"/>
</dbReference>
<protein>
    <recommendedName>
        <fullName evidence="1">STAS domain-containing protein</fullName>
    </recommendedName>
</protein>
<feature type="domain" description="STAS" evidence="1">
    <location>
        <begin position="34"/>
        <end position="142"/>
    </location>
</feature>
<dbReference type="AlphaFoldDB" id="K9WCH8"/>
<dbReference type="STRING" id="1173027.Mic7113_2132"/>
<evidence type="ECO:0000313" key="2">
    <source>
        <dbReference type="EMBL" id="AFZ17948.1"/>
    </source>
</evidence>
<proteinExistence type="predicted"/>
<organism evidence="2 3">
    <name type="scientific">Allocoleopsis franciscana PCC 7113</name>
    <dbReference type="NCBI Taxonomy" id="1173027"/>
    <lineage>
        <taxon>Bacteria</taxon>
        <taxon>Bacillati</taxon>
        <taxon>Cyanobacteriota</taxon>
        <taxon>Cyanophyceae</taxon>
        <taxon>Coleofasciculales</taxon>
        <taxon>Coleofasciculaceae</taxon>
        <taxon>Allocoleopsis</taxon>
        <taxon>Allocoleopsis franciscana</taxon>
    </lineage>
</organism>
<dbReference type="Pfam" id="PF01740">
    <property type="entry name" value="STAS"/>
    <property type="match status" value="1"/>
</dbReference>
<dbReference type="InterPro" id="IPR002645">
    <property type="entry name" value="STAS_dom"/>
</dbReference>
<dbReference type="Proteomes" id="UP000010471">
    <property type="component" value="Chromosome"/>
</dbReference>
<evidence type="ECO:0000313" key="3">
    <source>
        <dbReference type="Proteomes" id="UP000010471"/>
    </source>
</evidence>
<gene>
    <name evidence="2" type="ORF">Mic7113_2132</name>
</gene>
<accession>K9WCH8</accession>
<dbReference type="HOGENOM" id="CLU_136789_0_0_3"/>
<dbReference type="SUPFAM" id="SSF52091">
    <property type="entry name" value="SpoIIaa-like"/>
    <property type="match status" value="1"/>
</dbReference>
<dbReference type="InterPro" id="IPR036513">
    <property type="entry name" value="STAS_dom_sf"/>
</dbReference>
<dbReference type="NCBIfam" id="NF047705">
    <property type="entry name" value="slr1659_superfam"/>
    <property type="match status" value="1"/>
</dbReference>
<sequence>MQLSRLVYSYRYDLSISEPLTSMTESAELEVKDNEYCVRYHPETKTITFQGELQLSGMDEYAPIMSLLDEVVNQEPPVLTLDLRKLEFLNSSGVNVLLSLVIKVRDKKTMQLMVEGSENIFWQSRSLNNIKRLMPTAQLNFT</sequence>
<name>K9WCH8_9CYAN</name>
<dbReference type="Gene3D" id="3.30.750.24">
    <property type="entry name" value="STAS domain"/>
    <property type="match status" value="1"/>
</dbReference>
<reference evidence="2 3" key="1">
    <citation type="submission" date="2012-06" db="EMBL/GenBank/DDBJ databases">
        <title>Finished chromosome of genome of Microcoleus sp. PCC 7113.</title>
        <authorList>
            <consortium name="US DOE Joint Genome Institute"/>
            <person name="Gugger M."/>
            <person name="Coursin T."/>
            <person name="Rippka R."/>
            <person name="Tandeau De Marsac N."/>
            <person name="Huntemann M."/>
            <person name="Wei C.-L."/>
            <person name="Han J."/>
            <person name="Detter J.C."/>
            <person name="Han C."/>
            <person name="Tapia R."/>
            <person name="Chen A."/>
            <person name="Kyrpides N."/>
            <person name="Mavromatis K."/>
            <person name="Markowitz V."/>
            <person name="Szeto E."/>
            <person name="Ivanova N."/>
            <person name="Pagani I."/>
            <person name="Pati A."/>
            <person name="Goodwin L."/>
            <person name="Nordberg H.P."/>
            <person name="Cantor M.N."/>
            <person name="Hua S.X."/>
            <person name="Woyke T."/>
            <person name="Kerfeld C.A."/>
        </authorList>
    </citation>
    <scope>NUCLEOTIDE SEQUENCE [LARGE SCALE GENOMIC DNA]</scope>
    <source>
        <strain evidence="2 3">PCC 7113</strain>
    </source>
</reference>
<dbReference type="PROSITE" id="PS50801">
    <property type="entry name" value="STAS"/>
    <property type="match status" value="1"/>
</dbReference>
<evidence type="ECO:0000259" key="1">
    <source>
        <dbReference type="PROSITE" id="PS50801"/>
    </source>
</evidence>